<evidence type="ECO:0000313" key="1">
    <source>
        <dbReference type="EMBL" id="CAF4473917.1"/>
    </source>
</evidence>
<dbReference type="EMBL" id="CAJOBC010101476">
    <property type="protein sequence ID" value="CAF4473917.1"/>
    <property type="molecule type" value="Genomic_DNA"/>
</dbReference>
<name>A0A8S2X1T9_9BILA</name>
<feature type="non-terminal residue" evidence="1">
    <location>
        <position position="60"/>
    </location>
</feature>
<proteinExistence type="predicted"/>
<accession>A0A8S2X1T9</accession>
<comment type="caution">
    <text evidence="1">The sequence shown here is derived from an EMBL/GenBank/DDBJ whole genome shotgun (WGS) entry which is preliminary data.</text>
</comment>
<reference evidence="1" key="1">
    <citation type="submission" date="2021-02" db="EMBL/GenBank/DDBJ databases">
        <authorList>
            <person name="Nowell W R."/>
        </authorList>
    </citation>
    <scope>NUCLEOTIDE SEQUENCE</scope>
</reference>
<dbReference type="AlphaFoldDB" id="A0A8S2X1T9"/>
<protein>
    <submittedName>
        <fullName evidence="1">Uncharacterized protein</fullName>
    </submittedName>
</protein>
<sequence length="60" mass="7075">MPYDHYERVTLVDLCAELATTSRRFCDRTGITREAFHDLYHDFLTSTISKLALFKQRIHA</sequence>
<dbReference type="Proteomes" id="UP000681722">
    <property type="component" value="Unassembled WGS sequence"/>
</dbReference>
<gene>
    <name evidence="1" type="ORF">SRO942_LOCUS43445</name>
</gene>
<evidence type="ECO:0000313" key="2">
    <source>
        <dbReference type="Proteomes" id="UP000681722"/>
    </source>
</evidence>
<organism evidence="1 2">
    <name type="scientific">Didymodactylos carnosus</name>
    <dbReference type="NCBI Taxonomy" id="1234261"/>
    <lineage>
        <taxon>Eukaryota</taxon>
        <taxon>Metazoa</taxon>
        <taxon>Spiralia</taxon>
        <taxon>Gnathifera</taxon>
        <taxon>Rotifera</taxon>
        <taxon>Eurotatoria</taxon>
        <taxon>Bdelloidea</taxon>
        <taxon>Philodinida</taxon>
        <taxon>Philodinidae</taxon>
        <taxon>Didymodactylos</taxon>
    </lineage>
</organism>